<sequence length="295" mass="34097">MCVGLVPVVFFPYIAYYSRGLFDYLQLDTTVVVYSMGTGFAGNGGAGVFLRFLKLEYAFNHLLFWFGVFLSMITLFAYRHQSILPQSHFLKIKTTNFATLVILIHFMTFLFTIPFLATFPDQEVSLNALQRVYSNPPCDLWHSRIVIFWFGMIKQIIGYVVFLTLCSNLIVGIVFHSFRIMKAYKTLTSKNTRKRQMGFLYALILTATIPNVFLFAPTMVFILCSIHSHSYNAVPGDIIVCIVGLHGLLSTVTFILSYKPFRMELVHCMRRCFFWKSQTKQKIIRCEQMTKSVRY</sequence>
<name>A8X2X3_CAEBR</name>
<keyword evidence="3" id="KW-1185">Reference proteome</keyword>
<feature type="transmembrane region" description="Helical" evidence="1">
    <location>
        <begin position="156"/>
        <end position="178"/>
    </location>
</feature>
<reference evidence="2 3" key="1">
    <citation type="journal article" date="2003" name="PLoS Biol.">
        <title>The genome sequence of Caenorhabditis briggsae: a platform for comparative genomics.</title>
        <authorList>
            <person name="Stein L.D."/>
            <person name="Bao Z."/>
            <person name="Blasiar D."/>
            <person name="Blumenthal T."/>
            <person name="Brent M.R."/>
            <person name="Chen N."/>
            <person name="Chinwalla A."/>
            <person name="Clarke L."/>
            <person name="Clee C."/>
            <person name="Coghlan A."/>
            <person name="Coulson A."/>
            <person name="D'Eustachio P."/>
            <person name="Fitch D.H."/>
            <person name="Fulton L.A."/>
            <person name="Fulton R.E."/>
            <person name="Griffiths-Jones S."/>
            <person name="Harris T.W."/>
            <person name="Hillier L.W."/>
            <person name="Kamath R."/>
            <person name="Kuwabara P.E."/>
            <person name="Mardis E.R."/>
            <person name="Marra M.A."/>
            <person name="Miner T.L."/>
            <person name="Minx P."/>
            <person name="Mullikin J.C."/>
            <person name="Plumb R.W."/>
            <person name="Rogers J."/>
            <person name="Schein J.E."/>
            <person name="Sohrmann M."/>
            <person name="Spieth J."/>
            <person name="Stajich J.E."/>
            <person name="Wei C."/>
            <person name="Willey D."/>
            <person name="Wilson R.K."/>
            <person name="Durbin R."/>
            <person name="Waterston R.H."/>
        </authorList>
    </citation>
    <scope>NUCLEOTIDE SEQUENCE [LARGE SCALE GENOMIC DNA]</scope>
    <source>
        <strain evidence="2 3">AF16</strain>
    </source>
</reference>
<evidence type="ECO:0000313" key="2">
    <source>
        <dbReference type="EMBL" id="CAP26983.1"/>
    </source>
</evidence>
<dbReference type="WormBase" id="CBG06710">
    <property type="protein sequence ID" value="CBP15729"/>
    <property type="gene ID" value="WBGene00028950"/>
</dbReference>
<feature type="transmembrane region" description="Helical" evidence="1">
    <location>
        <begin position="97"/>
        <end position="117"/>
    </location>
</feature>
<keyword evidence="1" id="KW-0472">Membrane</keyword>
<protein>
    <submittedName>
        <fullName evidence="2">Protein CBG06710</fullName>
    </submittedName>
</protein>
<evidence type="ECO:0000256" key="1">
    <source>
        <dbReference type="SAM" id="Phobius"/>
    </source>
</evidence>
<dbReference type="PANTHER" id="PTHR46891:SF13">
    <property type="entry name" value="SERPENTINE RECEPTOR, CLASS H"/>
    <property type="match status" value="1"/>
</dbReference>
<evidence type="ECO:0000313" key="4">
    <source>
        <dbReference type="WormBase" id="CBG06710"/>
    </source>
</evidence>
<dbReference type="Proteomes" id="UP000008549">
    <property type="component" value="Unassembled WGS sequence"/>
</dbReference>
<dbReference type="KEGG" id="cbr:CBG_06710"/>
<keyword evidence="1" id="KW-1133">Transmembrane helix</keyword>
<feature type="transmembrane region" description="Helical" evidence="1">
    <location>
        <begin position="57"/>
        <end position="77"/>
    </location>
</feature>
<feature type="transmembrane region" description="Helical" evidence="1">
    <location>
        <begin position="234"/>
        <end position="256"/>
    </location>
</feature>
<dbReference type="InParanoid" id="A8X2X3"/>
<dbReference type="PANTHER" id="PTHR46891">
    <property type="entry name" value="SERPENTINE RECEPTOR, CLASS H-RELATED"/>
    <property type="match status" value="1"/>
</dbReference>
<feature type="transmembrane region" description="Helical" evidence="1">
    <location>
        <begin position="199"/>
        <end position="222"/>
    </location>
</feature>
<dbReference type="CTD" id="8589617"/>
<dbReference type="eggNOG" id="ENOG502TJRK">
    <property type="taxonomic scope" value="Eukaryota"/>
</dbReference>
<dbReference type="SUPFAM" id="SSF81321">
    <property type="entry name" value="Family A G protein-coupled receptor-like"/>
    <property type="match status" value="1"/>
</dbReference>
<keyword evidence="1" id="KW-0812">Transmembrane</keyword>
<dbReference type="RefSeq" id="XP_002647619.1">
    <property type="nucleotide sequence ID" value="XM_002647573.1"/>
</dbReference>
<dbReference type="Pfam" id="PF10318">
    <property type="entry name" value="7TM_GPCR_Srh"/>
    <property type="match status" value="1"/>
</dbReference>
<dbReference type="InterPro" id="IPR019422">
    <property type="entry name" value="7TM_GPCR_serpentine_rcpt_Srh"/>
</dbReference>
<reference evidence="2 3" key="2">
    <citation type="journal article" date="2011" name="PLoS Genet.">
        <title>Caenorhabditis briggsae recombinant inbred line genotypes reveal inter-strain incompatibility and the evolution of recombination.</title>
        <authorList>
            <person name="Ross J.A."/>
            <person name="Koboldt D.C."/>
            <person name="Staisch J.E."/>
            <person name="Chamberlin H.M."/>
            <person name="Gupta B.P."/>
            <person name="Miller R.D."/>
            <person name="Baird S.E."/>
            <person name="Haag E.S."/>
        </authorList>
    </citation>
    <scope>NUCLEOTIDE SEQUENCE [LARGE SCALE GENOMIC DNA]</scope>
    <source>
        <strain evidence="2 3">AF16</strain>
    </source>
</reference>
<evidence type="ECO:0000313" key="3">
    <source>
        <dbReference type="Proteomes" id="UP000008549"/>
    </source>
</evidence>
<gene>
    <name evidence="2 4" type="ORF">CBG06710</name>
    <name evidence="2" type="ORF">CBG_06710</name>
</gene>
<dbReference type="OMA" id="RIVIFWF"/>
<dbReference type="AlphaFoldDB" id="A8X2X3"/>
<proteinExistence type="predicted"/>
<accession>A8X2X3</accession>
<dbReference type="GeneID" id="8589617"/>
<dbReference type="EMBL" id="HE601320">
    <property type="protein sequence ID" value="CAP26983.1"/>
    <property type="molecule type" value="Genomic_DNA"/>
</dbReference>
<organism evidence="2 3">
    <name type="scientific">Caenorhabditis briggsae</name>
    <dbReference type="NCBI Taxonomy" id="6238"/>
    <lineage>
        <taxon>Eukaryota</taxon>
        <taxon>Metazoa</taxon>
        <taxon>Ecdysozoa</taxon>
        <taxon>Nematoda</taxon>
        <taxon>Chromadorea</taxon>
        <taxon>Rhabditida</taxon>
        <taxon>Rhabditina</taxon>
        <taxon>Rhabditomorpha</taxon>
        <taxon>Rhabditoidea</taxon>
        <taxon>Rhabditidae</taxon>
        <taxon>Peloderinae</taxon>
        <taxon>Caenorhabditis</taxon>
    </lineage>
</organism>
<dbReference type="FunCoup" id="A8X2X3">
    <property type="interactions" value="136"/>
</dbReference>
<dbReference type="HOGENOM" id="CLU_944078_0_0_1"/>